<sequence length="107" mass="11615">MPSNEVGALKELLQKNDNADRSLQNSACISPAIRIEDSGECLLEMKSLDTGKNAALSEKNTSLTLREDYNDNQLIRVKCFEAAKTTNVGRVSEEGKVDMVEAVLGVA</sequence>
<accession>A0ABR2MHN4</accession>
<keyword evidence="2" id="KW-1185">Reference proteome</keyword>
<name>A0ABR2MHN4_9ASPA</name>
<reference evidence="1 2" key="1">
    <citation type="journal article" date="2022" name="Nat. Plants">
        <title>Genomes of leafy and leafless Platanthera orchids illuminate the evolution of mycoheterotrophy.</title>
        <authorList>
            <person name="Li M.H."/>
            <person name="Liu K.W."/>
            <person name="Li Z."/>
            <person name="Lu H.C."/>
            <person name="Ye Q.L."/>
            <person name="Zhang D."/>
            <person name="Wang J.Y."/>
            <person name="Li Y.F."/>
            <person name="Zhong Z.M."/>
            <person name="Liu X."/>
            <person name="Yu X."/>
            <person name="Liu D.K."/>
            <person name="Tu X.D."/>
            <person name="Liu B."/>
            <person name="Hao Y."/>
            <person name="Liao X.Y."/>
            <person name="Jiang Y.T."/>
            <person name="Sun W.H."/>
            <person name="Chen J."/>
            <person name="Chen Y.Q."/>
            <person name="Ai Y."/>
            <person name="Zhai J.W."/>
            <person name="Wu S.S."/>
            <person name="Zhou Z."/>
            <person name="Hsiao Y.Y."/>
            <person name="Wu W.L."/>
            <person name="Chen Y.Y."/>
            <person name="Lin Y.F."/>
            <person name="Hsu J.L."/>
            <person name="Li C.Y."/>
            <person name="Wang Z.W."/>
            <person name="Zhao X."/>
            <person name="Zhong W.Y."/>
            <person name="Ma X.K."/>
            <person name="Ma L."/>
            <person name="Huang J."/>
            <person name="Chen G.Z."/>
            <person name="Huang M.Z."/>
            <person name="Huang L."/>
            <person name="Peng D.H."/>
            <person name="Luo Y.B."/>
            <person name="Zou S.Q."/>
            <person name="Chen S.P."/>
            <person name="Lan S."/>
            <person name="Tsai W.C."/>
            <person name="Van de Peer Y."/>
            <person name="Liu Z.J."/>
        </authorList>
    </citation>
    <scope>NUCLEOTIDE SEQUENCE [LARGE SCALE GENOMIC DNA]</scope>
    <source>
        <strain evidence="1">Lor288</strain>
    </source>
</reference>
<proteinExistence type="predicted"/>
<dbReference type="Proteomes" id="UP001412067">
    <property type="component" value="Unassembled WGS sequence"/>
</dbReference>
<protein>
    <submittedName>
        <fullName evidence="1">Uncharacterized protein</fullName>
    </submittedName>
</protein>
<evidence type="ECO:0000313" key="2">
    <source>
        <dbReference type="Proteomes" id="UP001412067"/>
    </source>
</evidence>
<comment type="caution">
    <text evidence="1">The sequence shown here is derived from an EMBL/GenBank/DDBJ whole genome shotgun (WGS) entry which is preliminary data.</text>
</comment>
<evidence type="ECO:0000313" key="1">
    <source>
        <dbReference type="EMBL" id="KAK8963382.1"/>
    </source>
</evidence>
<organism evidence="1 2">
    <name type="scientific">Platanthera guangdongensis</name>
    <dbReference type="NCBI Taxonomy" id="2320717"/>
    <lineage>
        <taxon>Eukaryota</taxon>
        <taxon>Viridiplantae</taxon>
        <taxon>Streptophyta</taxon>
        <taxon>Embryophyta</taxon>
        <taxon>Tracheophyta</taxon>
        <taxon>Spermatophyta</taxon>
        <taxon>Magnoliopsida</taxon>
        <taxon>Liliopsida</taxon>
        <taxon>Asparagales</taxon>
        <taxon>Orchidaceae</taxon>
        <taxon>Orchidoideae</taxon>
        <taxon>Orchideae</taxon>
        <taxon>Orchidinae</taxon>
        <taxon>Platanthera</taxon>
    </lineage>
</organism>
<gene>
    <name evidence="1" type="ORF">KSP40_PGU002041</name>
</gene>
<dbReference type="EMBL" id="JBBWWR010000007">
    <property type="protein sequence ID" value="KAK8963382.1"/>
    <property type="molecule type" value="Genomic_DNA"/>
</dbReference>